<keyword evidence="1" id="KW-0812">Transmembrane</keyword>
<gene>
    <name evidence="3" type="ORF">BEI61_04014</name>
</gene>
<dbReference type="AlphaFoldDB" id="A0A1E3A396"/>
<proteinExistence type="predicted"/>
<feature type="transmembrane region" description="Helical" evidence="1">
    <location>
        <begin position="426"/>
        <end position="445"/>
    </location>
</feature>
<dbReference type="EMBL" id="MCGH01000003">
    <property type="protein sequence ID" value="ODM03220.1"/>
    <property type="molecule type" value="Genomic_DNA"/>
</dbReference>
<feature type="transmembrane region" description="Helical" evidence="1">
    <location>
        <begin position="362"/>
        <end position="390"/>
    </location>
</feature>
<name>A0A1E3A396_9FIRM</name>
<organism evidence="3 4">
    <name type="scientific">Eisenbergiella tayi</name>
    <dbReference type="NCBI Taxonomy" id="1432052"/>
    <lineage>
        <taxon>Bacteria</taxon>
        <taxon>Bacillati</taxon>
        <taxon>Bacillota</taxon>
        <taxon>Clostridia</taxon>
        <taxon>Lachnospirales</taxon>
        <taxon>Lachnospiraceae</taxon>
        <taxon>Eisenbergiella</taxon>
    </lineage>
</organism>
<keyword evidence="1" id="KW-0472">Membrane</keyword>
<dbReference type="Proteomes" id="UP000094067">
    <property type="component" value="Unassembled WGS sequence"/>
</dbReference>
<feature type="domain" description="Tape measure protein N-terminal" evidence="2">
    <location>
        <begin position="97"/>
        <end position="283"/>
    </location>
</feature>
<evidence type="ECO:0000313" key="3">
    <source>
        <dbReference type="EMBL" id="ODM03220.1"/>
    </source>
</evidence>
<reference evidence="3 4" key="1">
    <citation type="submission" date="2016-07" db="EMBL/GenBank/DDBJ databases">
        <title>Characterization of isolates of Eisenbergiella tayi derived from blood cultures, using whole genome sequencing.</title>
        <authorList>
            <person name="Burdz T."/>
            <person name="Wiebe D."/>
            <person name="Huynh C."/>
            <person name="Bernard K."/>
        </authorList>
    </citation>
    <scope>NUCLEOTIDE SEQUENCE [LARGE SCALE GENOMIC DNA]</scope>
    <source>
        <strain evidence="3 4">NML 110608</strain>
    </source>
</reference>
<feature type="transmembrane region" description="Helical" evidence="1">
    <location>
        <begin position="397"/>
        <end position="420"/>
    </location>
</feature>
<dbReference type="PATRIC" id="fig|1432052.4.peg.4439"/>
<dbReference type="NCBIfam" id="TIGR02675">
    <property type="entry name" value="tape_meas_nterm"/>
    <property type="match status" value="1"/>
</dbReference>
<accession>A0A1E3A396</accession>
<dbReference type="InterPro" id="IPR013491">
    <property type="entry name" value="Tape_meas_N"/>
</dbReference>
<comment type="caution">
    <text evidence="3">The sequence shown here is derived from an EMBL/GenBank/DDBJ whole genome shotgun (WGS) entry which is preliminary data.</text>
</comment>
<protein>
    <recommendedName>
        <fullName evidence="2">Tape measure protein N-terminal domain-containing protein</fullName>
    </recommendedName>
</protein>
<evidence type="ECO:0000259" key="2">
    <source>
        <dbReference type="Pfam" id="PF20155"/>
    </source>
</evidence>
<dbReference type="Pfam" id="PF20155">
    <property type="entry name" value="TMP_3"/>
    <property type="match status" value="1"/>
</dbReference>
<evidence type="ECO:0000313" key="4">
    <source>
        <dbReference type="Proteomes" id="UP000094067"/>
    </source>
</evidence>
<keyword evidence="1" id="KW-1133">Transmembrane helix</keyword>
<feature type="transmembrane region" description="Helical" evidence="1">
    <location>
        <begin position="332"/>
        <end position="356"/>
    </location>
</feature>
<sequence>MPTLSAMFKILDGGYSSALNKINSGMEKAIQSTLGASRGVDKINTGLEKTGRAANTGAAGLVKVENMMESTQKRASSMNSTLKGLVGTLLSLGAAKKVMDMTDVYTNTNARLNMVNDGSQSQEELQQKIFAAADRSRGKYADMASAVAKMNLLAGDNFAGNDEAIQFTELLQKSLKVSGADTSEQQSAFLQLSQSMAAGKLQGDEFRSVMENAPMVADAIARYMGKSKGELKELSSKGAITADIIKNALFSAADDINGKFESMPMTFADIWTQMGNHAMESFGGVFMQLNELINSSGAQELLAAFGAGIDAVADGASWLISTIASGDPMVKTFFAVAIIMAGLWAAKMLIAAGASLAAVWPLLLFVGVIAAVILGLTSMGVTFSQIFGLIGGRLGELYAVGYNVVSALWNIFVSFAEFIANIFTNPLAAVVNLFVNMATSVLNVIESIAQAIDTVFGSNLAGAVSGFSNRLQAWGDSFKDSNYVSLDDMRMDTKNIMETSNAWKAKGSDMGAFLDNWDFQTKAADTTSFSGVGIEAVPYGSLSNPATVKGKGKNGAVDVDMSDEDIQYLRDIAQRDYVAKISTNTLAPNIAINFTGPITKEADVEVIKGTVEQVMRDEIANSAEGRY</sequence>
<evidence type="ECO:0000256" key="1">
    <source>
        <dbReference type="SAM" id="Phobius"/>
    </source>
</evidence>